<name>A0A7S3AYU5_9EUKA</name>
<evidence type="ECO:0000313" key="2">
    <source>
        <dbReference type="EMBL" id="CAE0118905.1"/>
    </source>
</evidence>
<keyword evidence="1" id="KW-0812">Transmembrane</keyword>
<evidence type="ECO:0000256" key="1">
    <source>
        <dbReference type="SAM" id="Phobius"/>
    </source>
</evidence>
<dbReference type="AlphaFoldDB" id="A0A7S3AYU5"/>
<feature type="transmembrane region" description="Helical" evidence="1">
    <location>
        <begin position="340"/>
        <end position="359"/>
    </location>
</feature>
<feature type="transmembrane region" description="Helical" evidence="1">
    <location>
        <begin position="137"/>
        <end position="155"/>
    </location>
</feature>
<accession>A0A7S3AYU5</accession>
<sequence length="374" mass="41479">MVNLTKLSFPWQRKPMVLVEPSPDPEGLNTAWLLLLFWALPVMLTLTHGHLGIGRLVPKALFSHEDANGVHKLLGFGCLLHFLVRCAWLTSDMAFDTSLLTPACIAMHGLLSVSSLIFHIPKVRIKEGSRIWPEFRLHSIVFACRSLACMLIVWAERRYLTPGAHAYWANVLVVFATLIGADVATNSVDPRSRSNTIRGLDTGLLYKYSFSMMQFLGTTGCLVGLRSFAAQFAIVFIIQTYAFTLTLRRKNLLSHRATVVIYASQLTLGVTVANMEVINHGGIDALFMFVSLALAAGSLRMLLGMNKYLMWALMSVAVQFARKASAIVPESERIDEWPALGWPVTTAVLGSLFLTGVWFKEARRAAERAAQKVL</sequence>
<feature type="transmembrane region" description="Helical" evidence="1">
    <location>
        <begin position="73"/>
        <end position="91"/>
    </location>
</feature>
<feature type="transmembrane region" description="Helical" evidence="1">
    <location>
        <begin position="285"/>
        <end position="303"/>
    </location>
</feature>
<feature type="transmembrane region" description="Helical" evidence="1">
    <location>
        <begin position="167"/>
        <end position="184"/>
    </location>
</feature>
<feature type="transmembrane region" description="Helical" evidence="1">
    <location>
        <begin position="31"/>
        <end position="53"/>
    </location>
</feature>
<feature type="transmembrane region" description="Helical" evidence="1">
    <location>
        <begin position="259"/>
        <end position="279"/>
    </location>
</feature>
<feature type="transmembrane region" description="Helical" evidence="1">
    <location>
        <begin position="97"/>
        <end position="117"/>
    </location>
</feature>
<feature type="transmembrane region" description="Helical" evidence="1">
    <location>
        <begin position="231"/>
        <end position="247"/>
    </location>
</feature>
<keyword evidence="1" id="KW-0472">Membrane</keyword>
<organism evidence="2">
    <name type="scientific">Haptolina ericina</name>
    <dbReference type="NCBI Taxonomy" id="156174"/>
    <lineage>
        <taxon>Eukaryota</taxon>
        <taxon>Haptista</taxon>
        <taxon>Haptophyta</taxon>
        <taxon>Prymnesiophyceae</taxon>
        <taxon>Prymnesiales</taxon>
        <taxon>Prymnesiaceae</taxon>
        <taxon>Haptolina</taxon>
    </lineage>
</organism>
<keyword evidence="1" id="KW-1133">Transmembrane helix</keyword>
<protein>
    <submittedName>
        <fullName evidence="2">Uncharacterized protein</fullName>
    </submittedName>
</protein>
<dbReference type="EMBL" id="HBHX01035377">
    <property type="protein sequence ID" value="CAE0118905.1"/>
    <property type="molecule type" value="Transcribed_RNA"/>
</dbReference>
<gene>
    <name evidence="2" type="ORF">HERI1096_LOCUS19604</name>
</gene>
<reference evidence="2" key="1">
    <citation type="submission" date="2021-01" db="EMBL/GenBank/DDBJ databases">
        <authorList>
            <person name="Corre E."/>
            <person name="Pelletier E."/>
            <person name="Niang G."/>
            <person name="Scheremetjew M."/>
            <person name="Finn R."/>
            <person name="Kale V."/>
            <person name="Holt S."/>
            <person name="Cochrane G."/>
            <person name="Meng A."/>
            <person name="Brown T."/>
            <person name="Cohen L."/>
        </authorList>
    </citation>
    <scope>NUCLEOTIDE SEQUENCE</scope>
    <source>
        <strain evidence="2">CCMP281</strain>
    </source>
</reference>
<proteinExistence type="predicted"/>